<reference evidence="2" key="2">
    <citation type="submission" date="2015-01" db="EMBL/GenBank/DDBJ databases">
        <title>Evolutionary Origins and Diversification of the Mycorrhizal Mutualists.</title>
        <authorList>
            <consortium name="DOE Joint Genome Institute"/>
            <consortium name="Mycorrhizal Genomics Consortium"/>
            <person name="Kohler A."/>
            <person name="Kuo A."/>
            <person name="Nagy L.G."/>
            <person name="Floudas D."/>
            <person name="Copeland A."/>
            <person name="Barry K.W."/>
            <person name="Cichocki N."/>
            <person name="Veneault-Fourrey C."/>
            <person name="LaButti K."/>
            <person name="Lindquist E.A."/>
            <person name="Lipzen A."/>
            <person name="Lundell T."/>
            <person name="Morin E."/>
            <person name="Murat C."/>
            <person name="Riley R."/>
            <person name="Ohm R."/>
            <person name="Sun H."/>
            <person name="Tunlid A."/>
            <person name="Henrissat B."/>
            <person name="Grigoriev I.V."/>
            <person name="Hibbett D.S."/>
            <person name="Martin F."/>
        </authorList>
    </citation>
    <scope>NUCLEOTIDE SEQUENCE [LARGE SCALE GENOMIC DNA]</scope>
    <source>
        <strain evidence="2">Foug A</strain>
    </source>
</reference>
<organism evidence="1 2">
    <name type="scientific">Scleroderma citrinum Foug A</name>
    <dbReference type="NCBI Taxonomy" id="1036808"/>
    <lineage>
        <taxon>Eukaryota</taxon>
        <taxon>Fungi</taxon>
        <taxon>Dikarya</taxon>
        <taxon>Basidiomycota</taxon>
        <taxon>Agaricomycotina</taxon>
        <taxon>Agaricomycetes</taxon>
        <taxon>Agaricomycetidae</taxon>
        <taxon>Boletales</taxon>
        <taxon>Sclerodermatineae</taxon>
        <taxon>Sclerodermataceae</taxon>
        <taxon>Scleroderma</taxon>
    </lineage>
</organism>
<dbReference type="Proteomes" id="UP000053989">
    <property type="component" value="Unassembled WGS sequence"/>
</dbReference>
<keyword evidence="2" id="KW-1185">Reference proteome</keyword>
<reference evidence="1 2" key="1">
    <citation type="submission" date="2014-04" db="EMBL/GenBank/DDBJ databases">
        <authorList>
            <consortium name="DOE Joint Genome Institute"/>
            <person name="Kuo A."/>
            <person name="Kohler A."/>
            <person name="Nagy L.G."/>
            <person name="Floudas D."/>
            <person name="Copeland A."/>
            <person name="Barry K.W."/>
            <person name="Cichocki N."/>
            <person name="Veneault-Fourrey C."/>
            <person name="LaButti K."/>
            <person name="Lindquist E.A."/>
            <person name="Lipzen A."/>
            <person name="Lundell T."/>
            <person name="Morin E."/>
            <person name="Murat C."/>
            <person name="Sun H."/>
            <person name="Tunlid A."/>
            <person name="Henrissat B."/>
            <person name="Grigoriev I.V."/>
            <person name="Hibbett D.S."/>
            <person name="Martin F."/>
            <person name="Nordberg H.P."/>
            <person name="Cantor M.N."/>
            <person name="Hua S.X."/>
        </authorList>
    </citation>
    <scope>NUCLEOTIDE SEQUENCE [LARGE SCALE GENOMIC DNA]</scope>
    <source>
        <strain evidence="1 2">Foug A</strain>
    </source>
</reference>
<sequence length="53" mass="6191">MWFPKCMGLDMLHHETIQHFTSILCFLSYTPNKVLSRKCNLPPSSLIYSHVPK</sequence>
<dbReference type="EMBL" id="KN822045">
    <property type="protein sequence ID" value="KIM62076.1"/>
    <property type="molecule type" value="Genomic_DNA"/>
</dbReference>
<evidence type="ECO:0000313" key="1">
    <source>
        <dbReference type="EMBL" id="KIM62076.1"/>
    </source>
</evidence>
<name>A0A0C3E1X7_9AGAM</name>
<protein>
    <submittedName>
        <fullName evidence="1">Uncharacterized protein</fullName>
    </submittedName>
</protein>
<gene>
    <name evidence="1" type="ORF">SCLCIDRAFT_1178169</name>
</gene>
<dbReference type="HOGENOM" id="CLU_3070049_0_0_1"/>
<dbReference type="InParanoid" id="A0A0C3E1X7"/>
<evidence type="ECO:0000313" key="2">
    <source>
        <dbReference type="Proteomes" id="UP000053989"/>
    </source>
</evidence>
<proteinExistence type="predicted"/>
<accession>A0A0C3E1X7</accession>
<dbReference type="AlphaFoldDB" id="A0A0C3E1X7"/>